<dbReference type="Proteomes" id="UP000694864">
    <property type="component" value="Chromosome 3"/>
</dbReference>
<organism evidence="4 5">
    <name type="scientific">Camelina sativa</name>
    <name type="common">False flax</name>
    <name type="synonym">Myagrum sativum</name>
    <dbReference type="NCBI Taxonomy" id="90675"/>
    <lineage>
        <taxon>Eukaryota</taxon>
        <taxon>Viridiplantae</taxon>
        <taxon>Streptophyta</taxon>
        <taxon>Embryophyta</taxon>
        <taxon>Tracheophyta</taxon>
        <taxon>Spermatophyta</taxon>
        <taxon>Magnoliopsida</taxon>
        <taxon>eudicotyledons</taxon>
        <taxon>Gunneridae</taxon>
        <taxon>Pentapetalae</taxon>
        <taxon>rosids</taxon>
        <taxon>malvids</taxon>
        <taxon>Brassicales</taxon>
        <taxon>Brassicaceae</taxon>
        <taxon>Camelineae</taxon>
        <taxon>Camelina</taxon>
    </lineage>
</organism>
<dbReference type="Pfam" id="PF14223">
    <property type="entry name" value="Retrotran_gag_2"/>
    <property type="match status" value="1"/>
</dbReference>
<dbReference type="PANTHER" id="PTHR47481">
    <property type="match status" value="1"/>
</dbReference>
<accession>A0ABM1R883</accession>
<gene>
    <name evidence="5" type="primary">LOC109130232</name>
</gene>
<evidence type="ECO:0000256" key="1">
    <source>
        <dbReference type="SAM" id="MobiDB-lite"/>
    </source>
</evidence>
<proteinExistence type="predicted"/>
<dbReference type="InterPro" id="IPR054722">
    <property type="entry name" value="PolX-like_BBD"/>
</dbReference>
<dbReference type="GeneID" id="109130232"/>
<dbReference type="Pfam" id="PF14244">
    <property type="entry name" value="Retrotran_gag_3"/>
    <property type="match status" value="1"/>
</dbReference>
<feature type="region of interest" description="Disordered" evidence="1">
    <location>
        <begin position="235"/>
        <end position="278"/>
    </location>
</feature>
<feature type="compositionally biased region" description="Low complexity" evidence="1">
    <location>
        <begin position="266"/>
        <end position="277"/>
    </location>
</feature>
<sequence>MDGTMEPYFSPSLHISNCVTIKLTEQNYIIWKSQFESFLRTQALLGFVNGAVKPPAEKIPIRNNNTGRTEDILNPDFESWSKSDQVVKAWLLGSMTENVLRLLVGSATAQEVWETLISNFNRTSSSRLFELQRRLQNAEKLNKSMSDYLRGIKDICDQLASIGDSVSEKMKIFAALRGLGREYEPIITVIEDSMDRLPAPTYDNVISRLTGYDDRLQGYSVSTDVSPHLAFNTMRSSNYSNRGRGNRGRGRGSYSTRGRGFHQQFSSSTSSPRPVSTNENPVCQICGKRGHNAFECWYRFDEEYQQPAQPAINAAAFSALHITDVTEDNSWYPDSAATAHITSSAQRLQQTQPYHGTDMVMASHGNFLPITHVGSANLPTTSGNIPLKDVLVCPEIAKNLLSVSKLTKDYPCAVTFDDLDVIIKDKATHKLLTKGRENNGLYKLDDLKYQMLYSTRQIKTSDEVWHQRL</sequence>
<protein>
    <submittedName>
        <fullName evidence="5">Uncharacterized protein LOC109130232</fullName>
    </submittedName>
</protein>
<dbReference type="RefSeq" id="XP_019095221.1">
    <property type="nucleotide sequence ID" value="XM_019239676.1"/>
</dbReference>
<name>A0ABM1R883_CAMSA</name>
<evidence type="ECO:0000313" key="4">
    <source>
        <dbReference type="Proteomes" id="UP000694864"/>
    </source>
</evidence>
<dbReference type="PANTHER" id="PTHR47481:SF10">
    <property type="entry name" value="COPIA-LIKE POLYPROTEIN_RETROTRANSPOSON"/>
    <property type="match status" value="1"/>
</dbReference>
<evidence type="ECO:0000259" key="3">
    <source>
        <dbReference type="Pfam" id="PF22936"/>
    </source>
</evidence>
<dbReference type="InterPro" id="IPR029472">
    <property type="entry name" value="Copia-like_N"/>
</dbReference>
<evidence type="ECO:0000259" key="2">
    <source>
        <dbReference type="Pfam" id="PF14244"/>
    </source>
</evidence>
<feature type="domain" description="Retrovirus-related Pol polyprotein from transposon TNT 1-94-like beta-barrel" evidence="3">
    <location>
        <begin position="331"/>
        <end position="408"/>
    </location>
</feature>
<reference evidence="5" key="2">
    <citation type="submission" date="2025-08" db="UniProtKB">
        <authorList>
            <consortium name="RefSeq"/>
        </authorList>
    </citation>
    <scope>IDENTIFICATION</scope>
    <source>
        <tissue evidence="5">Leaf</tissue>
    </source>
</reference>
<keyword evidence="4" id="KW-1185">Reference proteome</keyword>
<feature type="domain" description="Retrotransposon Copia-like N-terminal" evidence="2">
    <location>
        <begin position="19"/>
        <end position="56"/>
    </location>
</feature>
<reference evidence="4" key="1">
    <citation type="journal article" date="2014" name="Nat. Commun.">
        <title>The emerging biofuel crop Camelina sativa retains a highly undifferentiated hexaploid genome structure.</title>
        <authorList>
            <person name="Kagale S."/>
            <person name="Koh C."/>
            <person name="Nixon J."/>
            <person name="Bollina V."/>
            <person name="Clarke W.E."/>
            <person name="Tuteja R."/>
            <person name="Spillane C."/>
            <person name="Robinson S.J."/>
            <person name="Links M.G."/>
            <person name="Clarke C."/>
            <person name="Higgins E.E."/>
            <person name="Huebert T."/>
            <person name="Sharpe A.G."/>
            <person name="Parkin I.A."/>
        </authorList>
    </citation>
    <scope>NUCLEOTIDE SEQUENCE [LARGE SCALE GENOMIC DNA]</scope>
    <source>
        <strain evidence="4">cv. DH55</strain>
    </source>
</reference>
<dbReference type="Pfam" id="PF22936">
    <property type="entry name" value="Pol_BBD"/>
    <property type="match status" value="1"/>
</dbReference>
<evidence type="ECO:0000313" key="5">
    <source>
        <dbReference type="RefSeq" id="XP_019095221.1"/>
    </source>
</evidence>